<sequence length="140" mass="16730">METPKSQTTETKIPEVDYINFTEHTGHYDIADTTQKDTCYTFWLPEDLKFKDKMRISFILSEEYSQYIAVDRHDPLRVAEQVLSEMEEHYLYNPSLGELKSFVKFLEDNEVKNRKRFLNYSIKLAEYNIEKCKKELALIK</sequence>
<dbReference type="EMBL" id="BARU01005303">
    <property type="protein sequence ID" value="GAH34360.1"/>
    <property type="molecule type" value="Genomic_DNA"/>
</dbReference>
<organism evidence="1">
    <name type="scientific">marine sediment metagenome</name>
    <dbReference type="NCBI Taxonomy" id="412755"/>
    <lineage>
        <taxon>unclassified sequences</taxon>
        <taxon>metagenomes</taxon>
        <taxon>ecological metagenomes</taxon>
    </lineage>
</organism>
<dbReference type="AlphaFoldDB" id="X1FPB6"/>
<comment type="caution">
    <text evidence="1">The sequence shown here is derived from an EMBL/GenBank/DDBJ whole genome shotgun (WGS) entry which is preliminary data.</text>
</comment>
<accession>X1FPB6</accession>
<proteinExistence type="predicted"/>
<evidence type="ECO:0000313" key="1">
    <source>
        <dbReference type="EMBL" id="GAH34360.1"/>
    </source>
</evidence>
<name>X1FPB6_9ZZZZ</name>
<protein>
    <submittedName>
        <fullName evidence="1">Uncharacterized protein</fullName>
    </submittedName>
</protein>
<reference evidence="1" key="1">
    <citation type="journal article" date="2014" name="Front. Microbiol.">
        <title>High frequency of phylogenetically diverse reductive dehalogenase-homologous genes in deep subseafloor sedimentary metagenomes.</title>
        <authorList>
            <person name="Kawai M."/>
            <person name="Futagami T."/>
            <person name="Toyoda A."/>
            <person name="Takaki Y."/>
            <person name="Nishi S."/>
            <person name="Hori S."/>
            <person name="Arai W."/>
            <person name="Tsubouchi T."/>
            <person name="Morono Y."/>
            <person name="Uchiyama I."/>
            <person name="Ito T."/>
            <person name="Fujiyama A."/>
            <person name="Inagaki F."/>
            <person name="Takami H."/>
        </authorList>
    </citation>
    <scope>NUCLEOTIDE SEQUENCE</scope>
    <source>
        <strain evidence="1">Expedition CK06-06</strain>
    </source>
</reference>
<gene>
    <name evidence="1" type="ORF">S03H2_10291</name>
</gene>